<comment type="caution">
    <text evidence="4">The sequence shown here is derived from an EMBL/GenBank/DDBJ whole genome shotgun (WGS) entry which is preliminary data.</text>
</comment>
<dbReference type="GO" id="GO:0004553">
    <property type="term" value="F:hydrolase activity, hydrolyzing O-glycosyl compounds"/>
    <property type="evidence" value="ECO:0007669"/>
    <property type="project" value="InterPro"/>
</dbReference>
<dbReference type="InterPro" id="IPR013320">
    <property type="entry name" value="ConA-like_dom_sf"/>
</dbReference>
<dbReference type="Gene3D" id="2.60.120.200">
    <property type="match status" value="1"/>
</dbReference>
<dbReference type="InterPro" id="IPR050546">
    <property type="entry name" value="Glycosyl_Hydrlase_16"/>
</dbReference>
<feature type="region of interest" description="Disordered" evidence="1">
    <location>
        <begin position="1"/>
        <end position="59"/>
    </location>
</feature>
<dbReference type="GO" id="GO:0005975">
    <property type="term" value="P:carbohydrate metabolic process"/>
    <property type="evidence" value="ECO:0007669"/>
    <property type="project" value="InterPro"/>
</dbReference>
<dbReference type="EMBL" id="JAAMOD010000258">
    <property type="protein sequence ID" value="KAF5233274.1"/>
    <property type="molecule type" value="Genomic_DNA"/>
</dbReference>
<organism evidence="4 5">
    <name type="scientific">Fusarium austroamericanum</name>
    <dbReference type="NCBI Taxonomy" id="282268"/>
    <lineage>
        <taxon>Eukaryota</taxon>
        <taxon>Fungi</taxon>
        <taxon>Dikarya</taxon>
        <taxon>Ascomycota</taxon>
        <taxon>Pezizomycotina</taxon>
        <taxon>Sordariomycetes</taxon>
        <taxon>Hypocreomycetidae</taxon>
        <taxon>Hypocreales</taxon>
        <taxon>Nectriaceae</taxon>
        <taxon>Fusarium</taxon>
    </lineage>
</organism>
<gene>
    <name evidence="4" type="ORF">FAUST_8263</name>
</gene>
<feature type="domain" description="GH16" evidence="3">
    <location>
        <begin position="146"/>
        <end position="472"/>
    </location>
</feature>
<accession>A0AAN6BXQ2</accession>
<feature type="transmembrane region" description="Helical" evidence="2">
    <location>
        <begin position="108"/>
        <end position="129"/>
    </location>
</feature>
<evidence type="ECO:0000313" key="4">
    <source>
        <dbReference type="EMBL" id="KAF5233274.1"/>
    </source>
</evidence>
<feature type="compositionally biased region" description="Polar residues" evidence="1">
    <location>
        <begin position="1"/>
        <end position="11"/>
    </location>
</feature>
<dbReference type="FunFam" id="2.60.120.200:FF:000178">
    <property type="entry name" value="Glycoside hydrolase family 16 protein"/>
    <property type="match status" value="1"/>
</dbReference>
<name>A0AAN6BXQ2_FUSAU</name>
<keyword evidence="2" id="KW-1133">Transmembrane helix</keyword>
<keyword evidence="2" id="KW-0812">Transmembrane</keyword>
<evidence type="ECO:0000313" key="5">
    <source>
        <dbReference type="Proteomes" id="UP000537989"/>
    </source>
</evidence>
<dbReference type="Proteomes" id="UP000537989">
    <property type="component" value="Unassembled WGS sequence"/>
</dbReference>
<sequence length="480" mass="53659">MSNPYRKSSYGSHDGMGPTDMPRRSMDSNGNHADATGTGYRQSIDNGRGSGSAGNAGMFSIPEYASPSSECDSGTQVDDRNRYFHSRRVRPGEVEKPWLEKTNPKEKWVSIFPLLAIFLGLVGSGFLVWDGVRSVVKNKYCPVLDEDFSQGLNPNIWTKEVEVGGYGNGQFEETTGGDENVYVDNGNLIVKATLQDSKLLQKNNVINLLKDGTCTSKVWSNCVAATNLTGGNNTIIPPVRSGRINTKKGANIKYGRIEVTAKLPEGDWLWPAIWMLPKTSKYGPWPRSGEIDIIESRGNNWTYKQGGNDIISSALHWGPNSANDGWWKTNNKRKALHTTYSAGFNMFGLEWSEKYLFTYVNTRLLQVTYTNLKKPMYQRGGFPDVDQNGTRLDDPWAAANDVNAPFDQEFYLIINLAVGGTNGWFQDGKSGKPWYDASPTAKNDFWDARDQWYPTWKQPQVEVSRVVMMQQCNGNENADL</sequence>
<protein>
    <recommendedName>
        <fullName evidence="3">GH16 domain-containing protein</fullName>
    </recommendedName>
</protein>
<dbReference type="SUPFAM" id="SSF49899">
    <property type="entry name" value="Concanavalin A-like lectins/glucanases"/>
    <property type="match status" value="1"/>
</dbReference>
<dbReference type="Pfam" id="PF00722">
    <property type="entry name" value="Glyco_hydro_16"/>
    <property type="match status" value="1"/>
</dbReference>
<keyword evidence="2" id="KW-0472">Membrane</keyword>
<dbReference type="PROSITE" id="PS51762">
    <property type="entry name" value="GH16_2"/>
    <property type="match status" value="1"/>
</dbReference>
<evidence type="ECO:0000256" key="1">
    <source>
        <dbReference type="SAM" id="MobiDB-lite"/>
    </source>
</evidence>
<proteinExistence type="predicted"/>
<keyword evidence="5" id="KW-1185">Reference proteome</keyword>
<dbReference type="PANTHER" id="PTHR10963">
    <property type="entry name" value="GLYCOSYL HYDROLASE-RELATED"/>
    <property type="match status" value="1"/>
</dbReference>
<dbReference type="AlphaFoldDB" id="A0AAN6BXQ2"/>
<dbReference type="InterPro" id="IPR000757">
    <property type="entry name" value="Beta-glucanase-like"/>
</dbReference>
<evidence type="ECO:0000259" key="3">
    <source>
        <dbReference type="PROSITE" id="PS51762"/>
    </source>
</evidence>
<reference evidence="4 5" key="1">
    <citation type="submission" date="2020-02" db="EMBL/GenBank/DDBJ databases">
        <title>Identification and distribution of gene clusters putatively required for synthesis of sphingolipid metabolism inhibitors in phylogenetically diverse species of the filamentous fungus Fusarium.</title>
        <authorList>
            <person name="Kim H.-S."/>
            <person name="Busman M."/>
            <person name="Brown D.W."/>
            <person name="Divon H."/>
            <person name="Uhlig S."/>
            <person name="Proctor R.H."/>
        </authorList>
    </citation>
    <scope>NUCLEOTIDE SEQUENCE [LARGE SCALE GENOMIC DNA]</scope>
    <source>
        <strain evidence="4 5">NRRL 2903</strain>
    </source>
</reference>
<dbReference type="PANTHER" id="PTHR10963:SF62">
    <property type="entry name" value="GLUCAN 1,3-BETA-GLUCOSIDASE"/>
    <property type="match status" value="1"/>
</dbReference>
<evidence type="ECO:0000256" key="2">
    <source>
        <dbReference type="SAM" id="Phobius"/>
    </source>
</evidence>